<organism evidence="1 2">
    <name type="scientific">Dreissena polymorpha</name>
    <name type="common">Zebra mussel</name>
    <name type="synonym">Mytilus polymorpha</name>
    <dbReference type="NCBI Taxonomy" id="45954"/>
    <lineage>
        <taxon>Eukaryota</taxon>
        <taxon>Metazoa</taxon>
        <taxon>Spiralia</taxon>
        <taxon>Lophotrochozoa</taxon>
        <taxon>Mollusca</taxon>
        <taxon>Bivalvia</taxon>
        <taxon>Autobranchia</taxon>
        <taxon>Heteroconchia</taxon>
        <taxon>Euheterodonta</taxon>
        <taxon>Imparidentia</taxon>
        <taxon>Neoheterodontei</taxon>
        <taxon>Myida</taxon>
        <taxon>Dreissenoidea</taxon>
        <taxon>Dreissenidae</taxon>
        <taxon>Dreissena</taxon>
    </lineage>
</organism>
<dbReference type="EMBL" id="JAIWYP010000011">
    <property type="protein sequence ID" value="KAH3737972.1"/>
    <property type="molecule type" value="Genomic_DNA"/>
</dbReference>
<evidence type="ECO:0000313" key="2">
    <source>
        <dbReference type="Proteomes" id="UP000828390"/>
    </source>
</evidence>
<evidence type="ECO:0000313" key="1">
    <source>
        <dbReference type="EMBL" id="KAH3737972.1"/>
    </source>
</evidence>
<dbReference type="AlphaFoldDB" id="A0A9D4D373"/>
<comment type="caution">
    <text evidence="1">The sequence shown here is derived from an EMBL/GenBank/DDBJ whole genome shotgun (WGS) entry which is preliminary data.</text>
</comment>
<reference evidence="1" key="2">
    <citation type="submission" date="2020-11" db="EMBL/GenBank/DDBJ databases">
        <authorList>
            <person name="McCartney M.A."/>
            <person name="Auch B."/>
            <person name="Kono T."/>
            <person name="Mallez S."/>
            <person name="Becker A."/>
            <person name="Gohl D.M."/>
            <person name="Silverstein K.A.T."/>
            <person name="Koren S."/>
            <person name="Bechman K.B."/>
            <person name="Herman A."/>
            <person name="Abrahante J.E."/>
            <person name="Garbe J."/>
        </authorList>
    </citation>
    <scope>NUCLEOTIDE SEQUENCE</scope>
    <source>
        <strain evidence="1">Duluth1</strain>
        <tissue evidence="1">Whole animal</tissue>
    </source>
</reference>
<sequence>MKVGITFTKTFSTYALKEHTQTFLIKYAKYKEEGNSYILLSTGMYAVSQSSNDPQWSLEAIEWCVIAMGSYSLPCANESPYRYRQLDGRSRLRVFIDMGNRLGVHH</sequence>
<protein>
    <submittedName>
        <fullName evidence="1">Uncharacterized protein</fullName>
    </submittedName>
</protein>
<proteinExistence type="predicted"/>
<reference evidence="1" key="1">
    <citation type="journal article" date="2019" name="bioRxiv">
        <title>The Genome of the Zebra Mussel, Dreissena polymorpha: A Resource for Invasive Species Research.</title>
        <authorList>
            <person name="McCartney M.A."/>
            <person name="Auch B."/>
            <person name="Kono T."/>
            <person name="Mallez S."/>
            <person name="Zhang Y."/>
            <person name="Obille A."/>
            <person name="Becker A."/>
            <person name="Abrahante J.E."/>
            <person name="Garbe J."/>
            <person name="Badalamenti J.P."/>
            <person name="Herman A."/>
            <person name="Mangelson H."/>
            <person name="Liachko I."/>
            <person name="Sullivan S."/>
            <person name="Sone E.D."/>
            <person name="Koren S."/>
            <person name="Silverstein K.A.T."/>
            <person name="Beckman K.B."/>
            <person name="Gohl D.M."/>
        </authorList>
    </citation>
    <scope>NUCLEOTIDE SEQUENCE</scope>
    <source>
        <strain evidence="1">Duluth1</strain>
        <tissue evidence="1">Whole animal</tissue>
    </source>
</reference>
<keyword evidence="2" id="KW-1185">Reference proteome</keyword>
<gene>
    <name evidence="1" type="ORF">DPMN_044573</name>
</gene>
<name>A0A9D4D373_DREPO</name>
<accession>A0A9D4D373</accession>
<dbReference type="Proteomes" id="UP000828390">
    <property type="component" value="Unassembled WGS sequence"/>
</dbReference>